<feature type="compositionally biased region" description="Basic and acidic residues" evidence="2">
    <location>
        <begin position="77"/>
        <end position="87"/>
    </location>
</feature>
<feature type="region of interest" description="Disordered" evidence="2">
    <location>
        <begin position="302"/>
        <end position="338"/>
    </location>
</feature>
<dbReference type="OrthoDB" id="167852at2759"/>
<dbReference type="PANTHER" id="PTHR45615:SF80">
    <property type="entry name" value="GRIP DOMAIN-CONTAINING PROTEIN"/>
    <property type="match status" value="1"/>
</dbReference>
<reference evidence="3" key="1">
    <citation type="submission" date="2019-03" db="EMBL/GenBank/DDBJ databases">
        <title>Long read genome sequence of the mycoparasitic Pythium oligandrum ATCC 38472 isolated from sugarbeet rhizosphere.</title>
        <authorList>
            <person name="Gaulin E."/>
        </authorList>
    </citation>
    <scope>NUCLEOTIDE SEQUENCE</scope>
    <source>
        <strain evidence="3">ATCC 38472_TT</strain>
    </source>
</reference>
<feature type="coiled-coil region" evidence="1">
    <location>
        <begin position="87"/>
        <end position="212"/>
    </location>
</feature>
<dbReference type="AlphaFoldDB" id="A0A8K1FJ13"/>
<feature type="region of interest" description="Disordered" evidence="2">
    <location>
        <begin position="262"/>
        <end position="285"/>
    </location>
</feature>
<protein>
    <submittedName>
        <fullName evidence="3">Uncharacterized protein</fullName>
    </submittedName>
</protein>
<evidence type="ECO:0000313" key="4">
    <source>
        <dbReference type="Proteomes" id="UP000794436"/>
    </source>
</evidence>
<dbReference type="Proteomes" id="UP000794436">
    <property type="component" value="Unassembled WGS sequence"/>
</dbReference>
<dbReference type="PANTHER" id="PTHR45615">
    <property type="entry name" value="MYOSIN HEAVY CHAIN, NON-MUSCLE"/>
    <property type="match status" value="1"/>
</dbReference>
<comment type="caution">
    <text evidence="3">The sequence shown here is derived from an EMBL/GenBank/DDBJ whole genome shotgun (WGS) entry which is preliminary data.</text>
</comment>
<evidence type="ECO:0000313" key="3">
    <source>
        <dbReference type="EMBL" id="TMW62639.1"/>
    </source>
</evidence>
<feature type="region of interest" description="Disordered" evidence="2">
    <location>
        <begin position="48"/>
        <end position="87"/>
    </location>
</feature>
<evidence type="ECO:0000256" key="1">
    <source>
        <dbReference type="SAM" id="Coils"/>
    </source>
</evidence>
<gene>
    <name evidence="3" type="ORF">Poli38472_005257</name>
</gene>
<name>A0A8K1FJ13_PYTOL</name>
<feature type="compositionally biased region" description="Polar residues" evidence="2">
    <location>
        <begin position="302"/>
        <end position="314"/>
    </location>
</feature>
<keyword evidence="1" id="KW-0175">Coiled coil</keyword>
<dbReference type="EMBL" id="SPLM01000073">
    <property type="protein sequence ID" value="TMW62639.1"/>
    <property type="molecule type" value="Genomic_DNA"/>
</dbReference>
<sequence length="562" mass="63530">MSMWDPNALGAWQHDDDLVSWRSLDTIRGIDVDPFNADTLSDEGHCDTISEASDGLPEVIEQNSKKEPVVATLGESESERPGRDRAYQELEQRYTELEERERRLQDEATKQMHQLEQLTDEIHQKEVQVRTLQGEQFSWKDKASQLERQVTQLQTALREKELTVDQNTQIMQQKNTELGALEKKIQSLQTANESYQDQARKAIEEKDKVHKDYLQVVYELGKIQKQMNATAKETVSIAEKDFLLREIDQLRREKDQLVEKLKDTESKRMSAVQSSSVAESQRVRELQNRVRDLEDELRVLRSNKTSGSQPTLHHSSSLPPPAPSFAASNGPSTARGMNPMDYSPSYSFESAVEYGGSRAGNSSMDSYAMPSLLQGVGTSQQSKPKTLKDMLQEKQNDRAPTQQLWQSTDSGIPSLASLGYSSLNRFDATSQPKSLLNMYGSYDEVSRASSSVSTIGDLLRHQATGIQSSPFSDNMNTIPVDPTISAPFATEKQTFLQDAMQKRDLEQKLLKLHVDKEQTEAKLTKVEHAGLKTMSARTEKAWLESRVRELTTEISRIKLSLR</sequence>
<proteinExistence type="predicted"/>
<organism evidence="3 4">
    <name type="scientific">Pythium oligandrum</name>
    <name type="common">Mycoparasitic fungus</name>
    <dbReference type="NCBI Taxonomy" id="41045"/>
    <lineage>
        <taxon>Eukaryota</taxon>
        <taxon>Sar</taxon>
        <taxon>Stramenopiles</taxon>
        <taxon>Oomycota</taxon>
        <taxon>Peronosporomycetes</taxon>
        <taxon>Pythiales</taxon>
        <taxon>Pythiaceae</taxon>
        <taxon>Pythium</taxon>
    </lineage>
</organism>
<accession>A0A8K1FJ13</accession>
<evidence type="ECO:0000256" key="2">
    <source>
        <dbReference type="SAM" id="MobiDB-lite"/>
    </source>
</evidence>
<feature type="compositionally biased region" description="Low complexity" evidence="2">
    <location>
        <begin position="270"/>
        <end position="280"/>
    </location>
</feature>
<keyword evidence="4" id="KW-1185">Reference proteome</keyword>